<dbReference type="GO" id="GO:0032993">
    <property type="term" value="C:protein-DNA complex"/>
    <property type="evidence" value="ECO:0007669"/>
    <property type="project" value="TreeGrafter"/>
</dbReference>
<dbReference type="EMBL" id="JAIQ01000128">
    <property type="protein sequence ID" value="KLD98272.1"/>
    <property type="molecule type" value="Genomic_DNA"/>
</dbReference>
<keyword evidence="5" id="KW-0804">Transcription</keyword>
<keyword evidence="4 7" id="KW-0238">DNA-binding</keyword>
<dbReference type="PANTHER" id="PTHR48111:SF1">
    <property type="entry name" value="TWO-COMPONENT RESPONSE REGULATOR ORR33"/>
    <property type="match status" value="1"/>
</dbReference>
<dbReference type="GO" id="GO:0000156">
    <property type="term" value="F:phosphorelay response regulator activity"/>
    <property type="evidence" value="ECO:0007669"/>
    <property type="project" value="TreeGrafter"/>
</dbReference>
<evidence type="ECO:0000256" key="1">
    <source>
        <dbReference type="ARBA" id="ARBA00022553"/>
    </source>
</evidence>
<sequence>MIEQMYPYKILFVEDENAIRENYITYLKMFFNEVYEASDGEEAYNLYELYKPNILIVDINIPKINGLELLKKIRQNDMATKAIIMTAHSDNSFLFEAVTLKLTKYLVKPVNRKDLKDALELVIDELLNFDIQSIQKIELPENYSWDLTIKELKHYNKIVDLTNKEKLFLDLLLSKKNKVFTYDDIFEYVWNFEDEINLNGLKNLVKRLRKKVPENLILNVFNEGYKINISTFA</sequence>
<dbReference type="AlphaFoldDB" id="A0A0G9K265"/>
<dbReference type="SMART" id="SM00862">
    <property type="entry name" value="Trans_reg_C"/>
    <property type="match status" value="1"/>
</dbReference>
<dbReference type="InterPro" id="IPR039420">
    <property type="entry name" value="WalR-like"/>
</dbReference>
<dbReference type="CDD" id="cd00383">
    <property type="entry name" value="trans_reg_C"/>
    <property type="match status" value="1"/>
</dbReference>
<evidence type="ECO:0000256" key="7">
    <source>
        <dbReference type="PROSITE-ProRule" id="PRU01091"/>
    </source>
</evidence>
<feature type="modified residue" description="4-aspartylphosphate" evidence="6">
    <location>
        <position position="58"/>
    </location>
</feature>
<feature type="domain" description="OmpR/PhoB-type" evidence="9">
    <location>
        <begin position="134"/>
        <end position="229"/>
    </location>
</feature>
<dbReference type="GO" id="GO:0006355">
    <property type="term" value="P:regulation of DNA-templated transcription"/>
    <property type="evidence" value="ECO:0007669"/>
    <property type="project" value="InterPro"/>
</dbReference>
<accession>A0A0G9K265</accession>
<feature type="domain" description="Response regulatory" evidence="8">
    <location>
        <begin position="9"/>
        <end position="123"/>
    </location>
</feature>
<dbReference type="Proteomes" id="UP000035514">
    <property type="component" value="Unassembled WGS sequence"/>
</dbReference>
<dbReference type="Pfam" id="PF00486">
    <property type="entry name" value="Trans_reg_C"/>
    <property type="match status" value="1"/>
</dbReference>
<evidence type="ECO:0000256" key="6">
    <source>
        <dbReference type="PROSITE-ProRule" id="PRU00169"/>
    </source>
</evidence>
<organism evidence="10 11">
    <name type="scientific">Aliarcobacter butzleri L348</name>
    <dbReference type="NCBI Taxonomy" id="1447256"/>
    <lineage>
        <taxon>Bacteria</taxon>
        <taxon>Pseudomonadati</taxon>
        <taxon>Campylobacterota</taxon>
        <taxon>Epsilonproteobacteria</taxon>
        <taxon>Campylobacterales</taxon>
        <taxon>Arcobacteraceae</taxon>
        <taxon>Aliarcobacter</taxon>
    </lineage>
</organism>
<evidence type="ECO:0000256" key="5">
    <source>
        <dbReference type="ARBA" id="ARBA00023163"/>
    </source>
</evidence>
<evidence type="ECO:0000256" key="3">
    <source>
        <dbReference type="ARBA" id="ARBA00023015"/>
    </source>
</evidence>
<name>A0A0G9K265_9BACT</name>
<dbReference type="GO" id="GO:0005829">
    <property type="term" value="C:cytosol"/>
    <property type="evidence" value="ECO:0007669"/>
    <property type="project" value="TreeGrafter"/>
</dbReference>
<dbReference type="SUPFAM" id="SSF52172">
    <property type="entry name" value="CheY-like"/>
    <property type="match status" value="1"/>
</dbReference>
<feature type="DNA-binding region" description="OmpR/PhoB-type" evidence="7">
    <location>
        <begin position="134"/>
        <end position="229"/>
    </location>
</feature>
<dbReference type="InterPro" id="IPR001867">
    <property type="entry name" value="OmpR/PhoB-type_DNA-bd"/>
</dbReference>
<evidence type="ECO:0000259" key="9">
    <source>
        <dbReference type="PROSITE" id="PS51755"/>
    </source>
</evidence>
<evidence type="ECO:0000313" key="10">
    <source>
        <dbReference type="EMBL" id="KLD98272.1"/>
    </source>
</evidence>
<evidence type="ECO:0000256" key="4">
    <source>
        <dbReference type="ARBA" id="ARBA00023125"/>
    </source>
</evidence>
<dbReference type="PATRIC" id="fig|1447256.3.peg.1758"/>
<gene>
    <name evidence="10" type="ORF">AA20_08995</name>
</gene>
<comment type="caution">
    <text evidence="10">The sequence shown here is derived from an EMBL/GenBank/DDBJ whole genome shotgun (WGS) entry which is preliminary data.</text>
</comment>
<dbReference type="CDD" id="cd17536">
    <property type="entry name" value="REC_YesN-like"/>
    <property type="match status" value="1"/>
</dbReference>
<keyword evidence="3" id="KW-0805">Transcription regulation</keyword>
<dbReference type="SMART" id="SM00448">
    <property type="entry name" value="REC"/>
    <property type="match status" value="1"/>
</dbReference>
<dbReference type="Pfam" id="PF00072">
    <property type="entry name" value="Response_reg"/>
    <property type="match status" value="1"/>
</dbReference>
<feature type="non-terminal residue" evidence="10">
    <location>
        <position position="233"/>
    </location>
</feature>
<dbReference type="PROSITE" id="PS50110">
    <property type="entry name" value="RESPONSE_REGULATORY"/>
    <property type="match status" value="1"/>
</dbReference>
<dbReference type="InterPro" id="IPR016032">
    <property type="entry name" value="Sig_transdc_resp-reg_C-effctor"/>
</dbReference>
<dbReference type="Gene3D" id="3.40.50.2300">
    <property type="match status" value="1"/>
</dbReference>
<dbReference type="PANTHER" id="PTHR48111">
    <property type="entry name" value="REGULATOR OF RPOS"/>
    <property type="match status" value="1"/>
</dbReference>
<evidence type="ECO:0000256" key="2">
    <source>
        <dbReference type="ARBA" id="ARBA00023012"/>
    </source>
</evidence>
<dbReference type="InterPro" id="IPR036388">
    <property type="entry name" value="WH-like_DNA-bd_sf"/>
</dbReference>
<evidence type="ECO:0000259" key="8">
    <source>
        <dbReference type="PROSITE" id="PS50110"/>
    </source>
</evidence>
<dbReference type="InterPro" id="IPR001789">
    <property type="entry name" value="Sig_transdc_resp-reg_receiver"/>
</dbReference>
<dbReference type="GO" id="GO:0000976">
    <property type="term" value="F:transcription cis-regulatory region binding"/>
    <property type="evidence" value="ECO:0007669"/>
    <property type="project" value="TreeGrafter"/>
</dbReference>
<keyword evidence="1 6" id="KW-0597">Phosphoprotein</keyword>
<dbReference type="Gene3D" id="1.10.10.10">
    <property type="entry name" value="Winged helix-like DNA-binding domain superfamily/Winged helix DNA-binding domain"/>
    <property type="match status" value="1"/>
</dbReference>
<dbReference type="PROSITE" id="PS51755">
    <property type="entry name" value="OMPR_PHOB"/>
    <property type="match status" value="1"/>
</dbReference>
<dbReference type="SUPFAM" id="SSF46894">
    <property type="entry name" value="C-terminal effector domain of the bipartite response regulators"/>
    <property type="match status" value="1"/>
</dbReference>
<dbReference type="InterPro" id="IPR011006">
    <property type="entry name" value="CheY-like_superfamily"/>
</dbReference>
<reference evidence="10 11" key="1">
    <citation type="submission" date="2014-01" db="EMBL/GenBank/DDBJ databases">
        <title>Development of a Comparative Genomic Fingerprinting Assay for High Resolution Genotyping of Arcobacter butzleri.</title>
        <authorList>
            <person name="Webb A.L."/>
            <person name="Inglis G.D."/>
            <person name="Kruczkiewicz P."/>
            <person name="Selinger L.B."/>
            <person name="Taboada E.N."/>
        </authorList>
    </citation>
    <scope>NUCLEOTIDE SEQUENCE [LARGE SCALE GENOMIC DNA]</scope>
    <source>
        <strain evidence="10 11">L348</strain>
    </source>
</reference>
<proteinExistence type="predicted"/>
<dbReference type="RefSeq" id="WP_155401081.1">
    <property type="nucleotide sequence ID" value="NZ_JAIQ01000128.1"/>
</dbReference>
<keyword evidence="2" id="KW-0902">Two-component regulatory system</keyword>
<protein>
    <submittedName>
        <fullName evidence="10">Regulator</fullName>
    </submittedName>
</protein>
<evidence type="ECO:0000313" key="11">
    <source>
        <dbReference type="Proteomes" id="UP000035514"/>
    </source>
</evidence>